<dbReference type="KEGG" id="sphj:BSL82_07290"/>
<evidence type="ECO:0000313" key="2">
    <source>
        <dbReference type="Proteomes" id="UP000182063"/>
    </source>
</evidence>
<dbReference type="STRING" id="1921510.BSL82_07290"/>
<dbReference type="Proteomes" id="UP000182063">
    <property type="component" value="Chromosome"/>
</dbReference>
<reference evidence="2" key="1">
    <citation type="submission" date="2016-11" db="EMBL/GenBank/DDBJ databases">
        <title>Complete Genome Sequence of alachlor-degrading Sphingomonas sp. strain JJ-A5.</title>
        <authorList>
            <person name="Lee H."/>
            <person name="Ka J.-O."/>
        </authorList>
    </citation>
    <scope>NUCLEOTIDE SEQUENCE [LARGE SCALE GENOMIC DNA]</scope>
    <source>
        <strain evidence="2">JJ-A5</strain>
    </source>
</reference>
<protein>
    <recommendedName>
        <fullName evidence="3">DUF3168 domain-containing protein</fullName>
    </recommendedName>
</protein>
<dbReference type="RefSeq" id="WP_072596688.1">
    <property type="nucleotide sequence ID" value="NZ_CP018221.1"/>
</dbReference>
<proteinExistence type="predicted"/>
<dbReference type="EMBL" id="CP018221">
    <property type="protein sequence ID" value="API59136.1"/>
    <property type="molecule type" value="Genomic_DNA"/>
</dbReference>
<gene>
    <name evidence="1" type="ORF">BSL82_07290</name>
</gene>
<organism evidence="1 2">
    <name type="scientific">Tardibacter chloracetimidivorans</name>
    <dbReference type="NCBI Taxonomy" id="1921510"/>
    <lineage>
        <taxon>Bacteria</taxon>
        <taxon>Pseudomonadati</taxon>
        <taxon>Pseudomonadota</taxon>
        <taxon>Alphaproteobacteria</taxon>
        <taxon>Sphingomonadales</taxon>
        <taxon>Sphingomonadaceae</taxon>
        <taxon>Tardibacter</taxon>
    </lineage>
</organism>
<dbReference type="OrthoDB" id="7473760at2"/>
<evidence type="ECO:0008006" key="3">
    <source>
        <dbReference type="Google" id="ProtNLM"/>
    </source>
</evidence>
<accession>A0A1L3ZU14</accession>
<evidence type="ECO:0000313" key="1">
    <source>
        <dbReference type="EMBL" id="API59136.1"/>
    </source>
</evidence>
<keyword evidence="2" id="KW-1185">Reference proteome</keyword>
<dbReference type="AlphaFoldDB" id="A0A1L3ZU14"/>
<sequence>MRPVISGVQGALLRAIRRFLEDERQQSFPAMVVEATASEGWASATFSGHRHRLELSFTGGDAARVDALVRELATAELVMPGHIVADISLIEHEMRDGCPHPTHRLVFEALTVAD</sequence>
<name>A0A1L3ZU14_9SPHN</name>